<dbReference type="Proteomes" id="UP000265930">
    <property type="component" value="Unassembled WGS sequence"/>
</dbReference>
<gene>
    <name evidence="5" type="ORF">D2A34_09820</name>
</gene>
<dbReference type="Gene3D" id="3.20.20.100">
    <property type="entry name" value="NADP-dependent oxidoreductase domain"/>
    <property type="match status" value="1"/>
</dbReference>
<sequence length="373" mass="42810">MCTLQYRKLGKTGVDVSVLGFGIMRLPIIEGKVDREKSFEMINYAYENGVNYFDTAENYLSGESESVLGEAIKNYRDKINIATKVGIWHVKDGIQDVENLIEGQLKRLKTDYIDFYMIHALTDKRWKTFEQIGIIDFFEKKKRQGIIKHYGFSYHGTASLFNEIVTKYDWEFAQIQMNYVDINMQAGISGLQYADNNGLGTIIMEPLRGGQLVNEANSEIKSILHNANPDKSLAEWGFEFLFNRNDVDIVLSGMNHIDQVKENIKIANNSYIGMLSVKETEALYKVSEVYRKLIKVPCTTCRYCGICPQNINIYNAFMQYNNAVTMDFESAKMNFNKNKYSINSCIYCRKCVDVCPQGIDIPKVLKEASNFFQ</sequence>
<evidence type="ECO:0000256" key="2">
    <source>
        <dbReference type="ARBA" id="ARBA00023004"/>
    </source>
</evidence>
<dbReference type="Pfam" id="PF00248">
    <property type="entry name" value="Aldo_ket_red"/>
    <property type="match status" value="1"/>
</dbReference>
<dbReference type="PANTHER" id="PTHR43312:SF2">
    <property type="entry name" value="OXIDOREDUCTASE"/>
    <property type="match status" value="1"/>
</dbReference>
<evidence type="ECO:0000259" key="4">
    <source>
        <dbReference type="PROSITE" id="PS51379"/>
    </source>
</evidence>
<dbReference type="AlphaFoldDB" id="A0A399IR09"/>
<dbReference type="SUPFAM" id="SSF51430">
    <property type="entry name" value="NAD(P)-linked oxidoreductase"/>
    <property type="match status" value="1"/>
</dbReference>
<dbReference type="GO" id="GO:0051536">
    <property type="term" value="F:iron-sulfur cluster binding"/>
    <property type="evidence" value="ECO:0007669"/>
    <property type="project" value="UniProtKB-KW"/>
</dbReference>
<dbReference type="InterPro" id="IPR023210">
    <property type="entry name" value="NADP_OxRdtase_dom"/>
</dbReference>
<dbReference type="InterPro" id="IPR036812">
    <property type="entry name" value="NAD(P)_OxRdtase_dom_sf"/>
</dbReference>
<evidence type="ECO:0000256" key="1">
    <source>
        <dbReference type="ARBA" id="ARBA00022723"/>
    </source>
</evidence>
<dbReference type="InterPro" id="IPR017900">
    <property type="entry name" value="4Fe4S_Fe_S_CS"/>
</dbReference>
<dbReference type="PROSITE" id="PS51379">
    <property type="entry name" value="4FE4S_FER_2"/>
    <property type="match status" value="1"/>
</dbReference>
<proteinExistence type="predicted"/>
<keyword evidence="2" id="KW-0408">Iron</keyword>
<keyword evidence="3" id="KW-0411">Iron-sulfur</keyword>
<organism evidence="5 6">
    <name type="scientific">Clostridium chromiireducens</name>
    <dbReference type="NCBI Taxonomy" id="225345"/>
    <lineage>
        <taxon>Bacteria</taxon>
        <taxon>Bacillati</taxon>
        <taxon>Bacillota</taxon>
        <taxon>Clostridia</taxon>
        <taxon>Eubacteriales</taxon>
        <taxon>Clostridiaceae</taxon>
        <taxon>Clostridium</taxon>
    </lineage>
</organism>
<dbReference type="PROSITE" id="PS00198">
    <property type="entry name" value="4FE4S_FER_1"/>
    <property type="match status" value="1"/>
</dbReference>
<dbReference type="InterPro" id="IPR053135">
    <property type="entry name" value="AKR2_Oxidoreductase"/>
</dbReference>
<evidence type="ECO:0000256" key="3">
    <source>
        <dbReference type="ARBA" id="ARBA00023014"/>
    </source>
</evidence>
<protein>
    <submittedName>
        <fullName evidence="5">Aldo/keto reductase</fullName>
    </submittedName>
</protein>
<keyword evidence="1" id="KW-0479">Metal-binding</keyword>
<dbReference type="InterPro" id="IPR017896">
    <property type="entry name" value="4Fe4S_Fe-S-bd"/>
</dbReference>
<evidence type="ECO:0000313" key="5">
    <source>
        <dbReference type="EMBL" id="RII35478.1"/>
    </source>
</evidence>
<evidence type="ECO:0000313" key="6">
    <source>
        <dbReference type="Proteomes" id="UP000265930"/>
    </source>
</evidence>
<dbReference type="PANTHER" id="PTHR43312">
    <property type="entry name" value="D-THREO-ALDOSE 1-DEHYDROGENASE"/>
    <property type="match status" value="1"/>
</dbReference>
<dbReference type="EMBL" id="QXDJ01000002">
    <property type="protein sequence ID" value="RII35478.1"/>
    <property type="molecule type" value="Genomic_DNA"/>
</dbReference>
<comment type="caution">
    <text evidence="5">The sequence shown here is derived from an EMBL/GenBank/DDBJ whole genome shotgun (WGS) entry which is preliminary data.</text>
</comment>
<dbReference type="CDD" id="cd19096">
    <property type="entry name" value="AKR_Fe-S_oxidoreductase"/>
    <property type="match status" value="1"/>
</dbReference>
<reference evidence="5 6" key="1">
    <citation type="submission" date="2018-08" db="EMBL/GenBank/DDBJ databases">
        <title>Genome of Clostridium chromiireducens C1, DSM12136.</title>
        <authorList>
            <person name="Xing M."/>
            <person name="Wei Y."/>
            <person name="Ang E.L."/>
            <person name="Zhao H."/>
            <person name="Zhang Y."/>
        </authorList>
    </citation>
    <scope>NUCLEOTIDE SEQUENCE [LARGE SCALE GENOMIC DNA]</scope>
    <source>
        <strain evidence="5 6">C1</strain>
    </source>
</reference>
<accession>A0A399IR09</accession>
<feature type="domain" description="4Fe-4S ferredoxin-type" evidence="4">
    <location>
        <begin position="336"/>
        <end position="364"/>
    </location>
</feature>
<dbReference type="GO" id="GO:0046872">
    <property type="term" value="F:metal ion binding"/>
    <property type="evidence" value="ECO:0007669"/>
    <property type="project" value="UniProtKB-KW"/>
</dbReference>
<dbReference type="SUPFAM" id="SSF46548">
    <property type="entry name" value="alpha-helical ferredoxin"/>
    <property type="match status" value="1"/>
</dbReference>
<dbReference type="Pfam" id="PF13187">
    <property type="entry name" value="Fer4_9"/>
    <property type="match status" value="1"/>
</dbReference>
<name>A0A399IR09_9CLOT</name>